<feature type="transmembrane region" description="Helical" evidence="1">
    <location>
        <begin position="86"/>
        <end position="106"/>
    </location>
</feature>
<dbReference type="AlphaFoldDB" id="A0A543IUC9"/>
<name>A0A543IUC9_9ACTN</name>
<keyword evidence="1" id="KW-0812">Transmembrane</keyword>
<organism evidence="2 3">
    <name type="scientific">Thermopolyspora flexuosa</name>
    <dbReference type="NCBI Taxonomy" id="103836"/>
    <lineage>
        <taxon>Bacteria</taxon>
        <taxon>Bacillati</taxon>
        <taxon>Actinomycetota</taxon>
        <taxon>Actinomycetes</taxon>
        <taxon>Streptosporangiales</taxon>
        <taxon>Streptosporangiaceae</taxon>
        <taxon>Thermopolyspora</taxon>
    </lineage>
</organism>
<gene>
    <name evidence="2" type="ORF">FHX40_0844</name>
</gene>
<protein>
    <submittedName>
        <fullName evidence="2">Uncharacterized protein</fullName>
    </submittedName>
</protein>
<accession>A0A543IUC9</accession>
<feature type="transmembrane region" description="Helical" evidence="1">
    <location>
        <begin position="112"/>
        <end position="134"/>
    </location>
</feature>
<dbReference type="OrthoDB" id="166777at2"/>
<keyword evidence="1" id="KW-0472">Membrane</keyword>
<evidence type="ECO:0000313" key="3">
    <source>
        <dbReference type="Proteomes" id="UP000319213"/>
    </source>
</evidence>
<reference evidence="2 3" key="1">
    <citation type="submission" date="2019-06" db="EMBL/GenBank/DDBJ databases">
        <title>Sequencing the genomes of 1000 actinobacteria strains.</title>
        <authorList>
            <person name="Klenk H.-P."/>
        </authorList>
    </citation>
    <scope>NUCLEOTIDE SEQUENCE [LARGE SCALE GENOMIC DNA]</scope>
    <source>
        <strain evidence="2 3">DSM 43186</strain>
    </source>
</reference>
<evidence type="ECO:0000256" key="1">
    <source>
        <dbReference type="SAM" id="Phobius"/>
    </source>
</evidence>
<keyword evidence="1" id="KW-1133">Transmembrane helix</keyword>
<evidence type="ECO:0000313" key="2">
    <source>
        <dbReference type="EMBL" id="TQM74180.1"/>
    </source>
</evidence>
<dbReference type="Proteomes" id="UP000319213">
    <property type="component" value="Unassembled WGS sequence"/>
</dbReference>
<dbReference type="EMBL" id="VFPQ01000001">
    <property type="protein sequence ID" value="TQM74180.1"/>
    <property type="molecule type" value="Genomic_DNA"/>
</dbReference>
<proteinExistence type="predicted"/>
<dbReference type="RefSeq" id="WP_142258386.1">
    <property type="nucleotide sequence ID" value="NZ_BMPV01000006.1"/>
</dbReference>
<feature type="transmembrane region" description="Helical" evidence="1">
    <location>
        <begin position="44"/>
        <end position="65"/>
    </location>
</feature>
<comment type="caution">
    <text evidence="2">The sequence shown here is derived from an EMBL/GenBank/DDBJ whole genome shotgun (WGS) entry which is preliminary data.</text>
</comment>
<sequence length="152" mass="16283">MRTWTRRQWITAVAASAALTVAIGLVTALIPNPLFTRMIEAPWWSYPVWPAGAVLSGLLIATYVAPEGRPQPERDATHGRRSVAGAVLSFFAVGCPTCNKIVVLALGTNGAITWFAPLQPVLAAGSLALLAWALRARLRAARECRIPVADRA</sequence>
<keyword evidence="3" id="KW-1185">Reference proteome</keyword>